<protein>
    <submittedName>
        <fullName evidence="4">Glycosyl hydrolase family 115</fullName>
    </submittedName>
</protein>
<dbReference type="AlphaFoldDB" id="A0A1I6PFG1"/>
<gene>
    <name evidence="4" type="ORF">SAMN05444716_101464</name>
</gene>
<dbReference type="Gene3D" id="1.20.58.2150">
    <property type="match status" value="1"/>
</dbReference>
<dbReference type="InterPro" id="IPR042301">
    <property type="entry name" value="GH115_sf"/>
</dbReference>
<evidence type="ECO:0000313" key="4">
    <source>
        <dbReference type="EMBL" id="SFS38838.1"/>
    </source>
</evidence>
<dbReference type="Pfam" id="PF17829">
    <property type="entry name" value="GH115_C"/>
    <property type="match status" value="1"/>
</dbReference>
<dbReference type="STRING" id="1176198.SAMN05444716_101464"/>
<proteinExistence type="predicted"/>
<name>A0A1I6PFG1_9ACTN</name>
<accession>A0A1I6PFG1</accession>
<evidence type="ECO:0000256" key="2">
    <source>
        <dbReference type="SAM" id="MobiDB-lite"/>
    </source>
</evidence>
<dbReference type="EMBL" id="FPAB01000001">
    <property type="protein sequence ID" value="SFS38838.1"/>
    <property type="molecule type" value="Genomic_DNA"/>
</dbReference>
<feature type="compositionally biased region" description="Basic and acidic residues" evidence="2">
    <location>
        <begin position="678"/>
        <end position="687"/>
    </location>
</feature>
<feature type="region of interest" description="Disordered" evidence="2">
    <location>
        <begin position="675"/>
        <end position="694"/>
    </location>
</feature>
<dbReference type="InterPro" id="IPR031924">
    <property type="entry name" value="GH115"/>
</dbReference>
<dbReference type="GO" id="GO:0005975">
    <property type="term" value="P:carbohydrate metabolic process"/>
    <property type="evidence" value="ECO:0007669"/>
    <property type="project" value="UniProtKB-ARBA"/>
</dbReference>
<reference evidence="5" key="1">
    <citation type="submission" date="2016-10" db="EMBL/GenBank/DDBJ databases">
        <authorList>
            <person name="Varghese N."/>
            <person name="Submissions S."/>
        </authorList>
    </citation>
    <scope>NUCLEOTIDE SEQUENCE [LARGE SCALE GENOMIC DNA]</scope>
    <source>
        <strain evidence="5">CGMCC 4.7047</strain>
    </source>
</reference>
<feature type="domain" description="Gylcosyl hydrolase 115 C-terminal" evidence="3">
    <location>
        <begin position="826"/>
        <end position="999"/>
    </location>
</feature>
<dbReference type="PANTHER" id="PTHR37842:SF2">
    <property type="entry name" value="GYLCOSYL HYDROLASE 115 C-TERMINAL DOMAIN-CONTAINING PROTEIN"/>
    <property type="match status" value="1"/>
</dbReference>
<dbReference type="Gene3D" id="3.20.20.520">
    <property type="entry name" value="Glycosyl hydrolase family 115"/>
    <property type="match status" value="1"/>
</dbReference>
<dbReference type="Gene3D" id="3.30.379.10">
    <property type="entry name" value="Chitobiase/beta-hexosaminidase domain 2-like"/>
    <property type="match status" value="1"/>
</dbReference>
<evidence type="ECO:0000256" key="1">
    <source>
        <dbReference type="ARBA" id="ARBA00022801"/>
    </source>
</evidence>
<feature type="compositionally biased region" description="Pro residues" evidence="2">
    <location>
        <begin position="9"/>
        <end position="25"/>
    </location>
</feature>
<dbReference type="InterPro" id="IPR041437">
    <property type="entry name" value="GH115_C"/>
</dbReference>
<dbReference type="Proteomes" id="UP000198873">
    <property type="component" value="Unassembled WGS sequence"/>
</dbReference>
<evidence type="ECO:0000259" key="3">
    <source>
        <dbReference type="Pfam" id="PF17829"/>
    </source>
</evidence>
<feature type="compositionally biased region" description="Basic and acidic residues" evidence="2">
    <location>
        <begin position="542"/>
        <end position="563"/>
    </location>
</feature>
<keyword evidence="1 4" id="KW-0378">Hydrolase</keyword>
<feature type="region of interest" description="Disordered" evidence="2">
    <location>
        <begin position="1"/>
        <end position="32"/>
    </location>
</feature>
<dbReference type="GO" id="GO:0016787">
    <property type="term" value="F:hydrolase activity"/>
    <property type="evidence" value="ECO:0007669"/>
    <property type="project" value="UniProtKB-KW"/>
</dbReference>
<dbReference type="InterPro" id="IPR029018">
    <property type="entry name" value="Hex-like_dom2"/>
</dbReference>
<dbReference type="Gene3D" id="2.60.120.1620">
    <property type="match status" value="1"/>
</dbReference>
<dbReference type="PANTHER" id="PTHR37842">
    <property type="match status" value="1"/>
</dbReference>
<sequence>MTSRRAYPSPLPPTAAVPAATPSPPTTGRRPTSFVATTWQPGALTLADRGRTAPLVVSTADHPGVLRVTADLRDDIERVTGTAPAVHHRDRLPDPAEGAPVLIGTIGRSPLIDRLIATGRLDVRGIEGRWETSLQQIVTDPAPGVPRALVITGSDQRGTIYGVYELSRQLGVSPWYWWNDIPARRRPRVHVLPGRHTQGTPAVKYRGFSLDNGHPGLGIWAPAHFGPGHAPGHPGGFTSAFYARVFELMLRLKANCLWPAARGRAFAEDDAANHATATAYGVVLGTSPESPMMRAAGEWHRHAGDGTDPYGGNGAWSFHRNGPAVRRHWAEGIRRMTEQHIEGIVTLGMRGDEDTGLPDGERIRLMEAIIAAQRDILRAAGTLGTPQVHILGDGAQRSWERGLRPPDDVTVVLCDDTRGNLRTLPDPDLPERPGGYGLYHHLGHTGAAGTTTGADTTSLAAAWEQLHLAHRYGIGRLWIADGGGLKGRELPLQFFLDYAWDPGGLPLERLGEWERAYAATHFGPRHAPGIAEVLHTYGLLQSRREPEPPTRRTTRDPDTGEARCDDAAIPYSLENYRELERVTDAWEQLDDRAERIAHTLPADLRDAYYQLVQYQVEATANLYALRAAQFTNLRYAREGRAATNTLADAAEARCADDLAMTDYWNTTLAGGTWRGFRTRPETGHGDPDAAGPDALHPPVRRIELPERAALGVAVDGSTAWWPGTREPLTLPELSPYRADPAPYLEVFNRGRAPLSWTITSSEPWLAPSQHAGLTGDQLRITVTADWSRAPRGRSSAVLTVRGPDGAAARVVVPVHHPRARRRELRGFIEADGYVSIEAGHWTRSVGAFGVRWRRLPDAGRTGAAMAPFPVTAPRFAPGTGPCLEYDLTLFTAGRVRLLTYLSPRNDVLPTGGPEFAVSFDDQPPQRVHITGTTGADATAMNGAWEQQTSDNVIVITTHHDLPVPGRHTLKVWMVDPTVIVQKLVTDTGGLRPSYLGPPESLRLR</sequence>
<organism evidence="4 5">
    <name type="scientific">Streptomyces harbinensis</name>
    <dbReference type="NCBI Taxonomy" id="1176198"/>
    <lineage>
        <taxon>Bacteria</taxon>
        <taxon>Bacillati</taxon>
        <taxon>Actinomycetota</taxon>
        <taxon>Actinomycetes</taxon>
        <taxon>Kitasatosporales</taxon>
        <taxon>Streptomycetaceae</taxon>
        <taxon>Streptomyces</taxon>
    </lineage>
</organism>
<keyword evidence="5" id="KW-1185">Reference proteome</keyword>
<dbReference type="SUPFAM" id="SSF55545">
    <property type="entry name" value="beta-N-acetylhexosaminidase-like domain"/>
    <property type="match status" value="1"/>
</dbReference>
<feature type="region of interest" description="Disordered" evidence="2">
    <location>
        <begin position="541"/>
        <end position="563"/>
    </location>
</feature>
<dbReference type="RefSeq" id="WP_093842010.1">
    <property type="nucleotide sequence ID" value="NZ_FPAB01000001.1"/>
</dbReference>
<dbReference type="Pfam" id="PF15979">
    <property type="entry name" value="Glyco_hydro_115"/>
    <property type="match status" value="1"/>
</dbReference>
<evidence type="ECO:0000313" key="5">
    <source>
        <dbReference type="Proteomes" id="UP000198873"/>
    </source>
</evidence>